<accession>A0AAV3QQQ4</accession>
<reference evidence="3 4" key="1">
    <citation type="submission" date="2024-01" db="EMBL/GenBank/DDBJ databases">
        <title>The complete chloroplast genome sequence of Lithospermum erythrorhizon: insights into the phylogenetic relationship among Boraginaceae species and the maternal lineages of purple gromwells.</title>
        <authorList>
            <person name="Okada T."/>
            <person name="Watanabe K."/>
        </authorList>
    </citation>
    <scope>NUCLEOTIDE SEQUENCE [LARGE SCALE GENOMIC DNA]</scope>
</reference>
<feature type="compositionally biased region" description="Low complexity" evidence="1">
    <location>
        <begin position="109"/>
        <end position="141"/>
    </location>
</feature>
<comment type="caution">
    <text evidence="3">The sequence shown here is derived from an EMBL/GenBank/DDBJ whole genome shotgun (WGS) entry which is preliminary data.</text>
</comment>
<evidence type="ECO:0000313" key="3">
    <source>
        <dbReference type="EMBL" id="GAA0165351.1"/>
    </source>
</evidence>
<gene>
    <name evidence="3" type="ORF">LIER_20781</name>
</gene>
<feature type="compositionally biased region" description="Basic and acidic residues" evidence="1">
    <location>
        <begin position="256"/>
        <end position="273"/>
    </location>
</feature>
<feature type="compositionally biased region" description="Acidic residues" evidence="1">
    <location>
        <begin position="274"/>
        <end position="291"/>
    </location>
</feature>
<dbReference type="EMBL" id="BAABME010005351">
    <property type="protein sequence ID" value="GAA0165351.1"/>
    <property type="molecule type" value="Genomic_DNA"/>
</dbReference>
<dbReference type="AlphaFoldDB" id="A0AAV3QQQ4"/>
<dbReference type="PANTHER" id="PTHR21561">
    <property type="entry name" value="INO80 COMPLEX SUBUNIT B"/>
    <property type="match status" value="1"/>
</dbReference>
<keyword evidence="4" id="KW-1185">Reference proteome</keyword>
<dbReference type="InterPro" id="IPR006880">
    <property type="entry name" value="INO80B_C"/>
</dbReference>
<feature type="compositionally biased region" description="Polar residues" evidence="1">
    <location>
        <begin position="160"/>
        <end position="169"/>
    </location>
</feature>
<proteinExistence type="predicted"/>
<dbReference type="GO" id="GO:0006338">
    <property type="term" value="P:chromatin remodeling"/>
    <property type="evidence" value="ECO:0007669"/>
    <property type="project" value="InterPro"/>
</dbReference>
<evidence type="ECO:0000256" key="1">
    <source>
        <dbReference type="SAM" id="MobiDB-lite"/>
    </source>
</evidence>
<feature type="domain" description="INO80 complex subunit B-like conserved region" evidence="2">
    <location>
        <begin position="355"/>
        <end position="436"/>
    </location>
</feature>
<dbReference type="PANTHER" id="PTHR21561:SF25">
    <property type="entry name" value="OS03G0811500 PROTEIN"/>
    <property type="match status" value="1"/>
</dbReference>
<dbReference type="InterPro" id="IPR007529">
    <property type="entry name" value="Znf_HIT"/>
</dbReference>
<feature type="compositionally biased region" description="Basic and acidic residues" evidence="1">
    <location>
        <begin position="391"/>
        <end position="400"/>
    </location>
</feature>
<feature type="compositionally biased region" description="Basic and acidic residues" evidence="1">
    <location>
        <begin position="292"/>
        <end position="312"/>
    </location>
</feature>
<dbReference type="CDD" id="cd23021">
    <property type="entry name" value="zf-HIT_IN80B"/>
    <property type="match status" value="1"/>
</dbReference>
<feature type="compositionally biased region" description="Basic and acidic residues" evidence="1">
    <location>
        <begin position="349"/>
        <end position="368"/>
    </location>
</feature>
<dbReference type="SMART" id="SM01406">
    <property type="entry name" value="PAPA-1"/>
    <property type="match status" value="1"/>
</dbReference>
<dbReference type="Pfam" id="PF04438">
    <property type="entry name" value="zf-HIT"/>
    <property type="match status" value="1"/>
</dbReference>
<dbReference type="Pfam" id="PF04795">
    <property type="entry name" value="PAPA-1"/>
    <property type="match status" value="1"/>
</dbReference>
<protein>
    <recommendedName>
        <fullName evidence="2">INO80 complex subunit B-like conserved region domain-containing protein</fullName>
    </recommendedName>
</protein>
<evidence type="ECO:0000259" key="2">
    <source>
        <dbReference type="SMART" id="SM01406"/>
    </source>
</evidence>
<feature type="region of interest" description="Disordered" evidence="1">
    <location>
        <begin position="1"/>
        <end position="403"/>
    </location>
</feature>
<sequence>MDAYSSYRFEGFDASVKRKRSQTLRRPRPKTQWGPGSDGDGDGNRKMYNLNQCISTSATRTKIVNGRSSVGHSNGVGGADPGQHEPSRQPRSAADGAGNENKLKKVKLKVGGVTHTIQTKSTSSGASAGGSSSKASQSSDTSRGRMRSVQGSLDRDNSSNKKGSLQSWKESSKGGGNHVKEDIGKMPAKGSTEKLADKSDLVRKSRRVPKKRVLDDSFDEEDDDEIRYLEKLKSSKVSVYYDEEPNKKQKSISRHGKQENLEGEDGKKYRSDQGSEDMEYEDEEELLSEGEPETKKQKKDFSDSPPEGKKEMNLTTRQRALLSGKDASSGSQADFFNGLPPPAPRKQKEKLTEVEQQLKRAEAAERRRLQNQKANEESQAEAIRKILGQDANRKKKEEQKKKRLELAQAASLTLAADTIRWAMGPTGTVVTFPQEMGLPQIFDTKPSNYPPPREKCAGPSCSNPYKYRDSKSQLPLCSLQCYKAIREIEQPET</sequence>
<feature type="compositionally biased region" description="Acidic residues" evidence="1">
    <location>
        <begin position="216"/>
        <end position="225"/>
    </location>
</feature>
<name>A0AAV3QQQ4_LITER</name>
<feature type="compositionally biased region" description="Basic residues" evidence="1">
    <location>
        <begin position="17"/>
        <end position="29"/>
    </location>
</feature>
<evidence type="ECO:0000313" key="4">
    <source>
        <dbReference type="Proteomes" id="UP001454036"/>
    </source>
</evidence>
<organism evidence="3 4">
    <name type="scientific">Lithospermum erythrorhizon</name>
    <name type="common">Purple gromwell</name>
    <name type="synonym">Lithospermum officinale var. erythrorhizon</name>
    <dbReference type="NCBI Taxonomy" id="34254"/>
    <lineage>
        <taxon>Eukaryota</taxon>
        <taxon>Viridiplantae</taxon>
        <taxon>Streptophyta</taxon>
        <taxon>Embryophyta</taxon>
        <taxon>Tracheophyta</taxon>
        <taxon>Spermatophyta</taxon>
        <taxon>Magnoliopsida</taxon>
        <taxon>eudicotyledons</taxon>
        <taxon>Gunneridae</taxon>
        <taxon>Pentapetalae</taxon>
        <taxon>asterids</taxon>
        <taxon>lamiids</taxon>
        <taxon>Boraginales</taxon>
        <taxon>Boraginaceae</taxon>
        <taxon>Boraginoideae</taxon>
        <taxon>Lithospermeae</taxon>
        <taxon>Lithospermum</taxon>
    </lineage>
</organism>
<dbReference type="Proteomes" id="UP001454036">
    <property type="component" value="Unassembled WGS sequence"/>
</dbReference>
<feature type="compositionally biased region" description="Polar residues" evidence="1">
    <location>
        <begin position="49"/>
        <end position="72"/>
    </location>
</feature>
<dbReference type="InterPro" id="IPR029523">
    <property type="entry name" value="INO80B/Ies2"/>
</dbReference>
<dbReference type="GO" id="GO:0031011">
    <property type="term" value="C:Ino80 complex"/>
    <property type="evidence" value="ECO:0007669"/>
    <property type="project" value="InterPro"/>
</dbReference>
<feature type="compositionally biased region" description="Basic and acidic residues" evidence="1">
    <location>
        <begin position="191"/>
        <end position="203"/>
    </location>
</feature>